<dbReference type="InterPro" id="IPR003593">
    <property type="entry name" value="AAA+_ATPase"/>
</dbReference>
<feature type="binding site" evidence="9">
    <location>
        <position position="51"/>
    </location>
    <ligand>
        <name>Mg(2+)</name>
        <dbReference type="ChEBI" id="CHEBI:18420"/>
    </ligand>
</feature>
<dbReference type="Pfam" id="PF05491">
    <property type="entry name" value="WHD_RuvB"/>
    <property type="match status" value="1"/>
</dbReference>
<evidence type="ECO:0000256" key="8">
    <source>
        <dbReference type="ARBA" id="ARBA00023204"/>
    </source>
</evidence>
<feature type="binding site" evidence="9">
    <location>
        <position position="51"/>
    </location>
    <ligand>
        <name>ATP</name>
        <dbReference type="ChEBI" id="CHEBI:30616"/>
    </ligand>
</feature>
<organism evidence="10 11">
    <name type="scientific">Metamycoplasma cloacale</name>
    <dbReference type="NCBI Taxonomy" id="92401"/>
    <lineage>
        <taxon>Bacteria</taxon>
        <taxon>Bacillati</taxon>
        <taxon>Mycoplasmatota</taxon>
        <taxon>Mycoplasmoidales</taxon>
        <taxon>Metamycoplasmataceae</taxon>
        <taxon>Metamycoplasma</taxon>
    </lineage>
</organism>
<dbReference type="Gene3D" id="3.40.50.300">
    <property type="entry name" value="P-loop containing nucleotide triphosphate hydrolases"/>
    <property type="match status" value="1"/>
</dbReference>
<dbReference type="PANTHER" id="PTHR42848">
    <property type="match status" value="1"/>
</dbReference>
<dbReference type="PANTHER" id="PTHR42848:SF1">
    <property type="entry name" value="HOLLIDAY JUNCTION BRANCH MIGRATION COMPLEX SUBUNIT RUVB"/>
    <property type="match status" value="1"/>
</dbReference>
<dbReference type="EC" id="3.6.4.-" evidence="9"/>
<feature type="region of interest" description="Head domain (RuvB-H)" evidence="9">
    <location>
        <begin position="240"/>
        <end position="316"/>
    </location>
</feature>
<evidence type="ECO:0000256" key="1">
    <source>
        <dbReference type="ARBA" id="ARBA00022490"/>
    </source>
</evidence>
<feature type="binding site" evidence="9">
    <location>
        <position position="300"/>
    </location>
    <ligand>
        <name>DNA</name>
        <dbReference type="ChEBI" id="CHEBI:16991"/>
    </ligand>
</feature>
<evidence type="ECO:0000256" key="5">
    <source>
        <dbReference type="ARBA" id="ARBA00022840"/>
    </source>
</evidence>
<sequence>MNNRFRVEKFDEFIGQTKIKQTLKVLINSSFAQKKPIDHILFYGPPGLGKTTLAKIISNETKQNIVFVQGPLLEKKSDLLTLLSSIKENDIIFIDEIHCINHNLEELLYTAMEDGVIDITLGVDGDKRIMRMTLKPFSLIAATTKFDHLSKPLKDRFGFIGKLINYNTKEIAEIISNSAIRNNISIDNKSIEMIALHSNNNPRVANMLLKRVFDFSLYDNQKMIDEELVKKTFGFIGIFDGGLTQIQIQYLETLNNVFTKKYASIDAISSITKDDKQTIINEIEPQLLVKKFIEKSPRGRRITDEGVAYLTNFKIL</sequence>
<dbReference type="NCBIfam" id="NF000868">
    <property type="entry name" value="PRK00080.1"/>
    <property type="match status" value="1"/>
</dbReference>
<dbReference type="CDD" id="cd00009">
    <property type="entry name" value="AAA"/>
    <property type="match status" value="1"/>
</dbReference>
<evidence type="ECO:0000256" key="9">
    <source>
        <dbReference type="HAMAP-Rule" id="MF_00016"/>
    </source>
</evidence>
<dbReference type="InterPro" id="IPR004605">
    <property type="entry name" value="DNA_helicase_Holl-junc_RuvB"/>
</dbReference>
<evidence type="ECO:0000256" key="2">
    <source>
        <dbReference type="ARBA" id="ARBA00022741"/>
    </source>
</evidence>
<feature type="binding site" evidence="9">
    <location>
        <position position="203"/>
    </location>
    <ligand>
        <name>ATP</name>
        <dbReference type="ChEBI" id="CHEBI:30616"/>
    </ligand>
</feature>
<comment type="caution">
    <text evidence="9">Lacks conserved residue(s) required for the propagation of feature annotation.</text>
</comment>
<comment type="domain">
    <text evidence="9">Has 3 domains, the large (RuvB-L) and small ATPase (RuvB-S) domains and the C-terminal head (RuvB-H) domain. The head domain binds DNA, while the ATPase domains jointly bind ATP, ADP or are empty depending on the state of the subunit in the translocation cycle. During a single DNA translocation step the structure of each domain remains the same, but their relative positions change.</text>
</comment>
<dbReference type="InterPro" id="IPR027417">
    <property type="entry name" value="P-loop_NTPase"/>
</dbReference>
<keyword evidence="3 9" id="KW-0227">DNA damage</keyword>
<dbReference type="KEGG" id="mclo:DK849_01970"/>
<comment type="similarity">
    <text evidence="9">Belongs to the RuvB family.</text>
</comment>
<comment type="subcellular location">
    <subcellularLocation>
        <location evidence="9">Cytoplasm</location>
    </subcellularLocation>
</comment>
<dbReference type="GO" id="GO:0006310">
    <property type="term" value="P:DNA recombination"/>
    <property type="evidence" value="ECO:0007669"/>
    <property type="project" value="UniProtKB-UniRule"/>
</dbReference>
<dbReference type="InterPro" id="IPR041445">
    <property type="entry name" value="AAA_lid_4"/>
</dbReference>
<dbReference type="GO" id="GO:0005737">
    <property type="term" value="C:cytoplasm"/>
    <property type="evidence" value="ECO:0007669"/>
    <property type="project" value="UniProtKB-SubCell"/>
</dbReference>
<feature type="binding site" evidence="9">
    <location>
        <position position="295"/>
    </location>
    <ligand>
        <name>DNA</name>
        <dbReference type="ChEBI" id="CHEBI:16991"/>
    </ligand>
</feature>
<keyword evidence="8 9" id="KW-0234">DNA repair</keyword>
<dbReference type="GO" id="GO:0006281">
    <property type="term" value="P:DNA repair"/>
    <property type="evidence" value="ECO:0007669"/>
    <property type="project" value="UniProtKB-UniRule"/>
</dbReference>
<evidence type="ECO:0000313" key="11">
    <source>
        <dbReference type="Proteomes" id="UP000249865"/>
    </source>
</evidence>
<dbReference type="HAMAP" id="MF_00016">
    <property type="entry name" value="DNA_HJ_migration_RuvB"/>
    <property type="match status" value="1"/>
</dbReference>
<dbReference type="SUPFAM" id="SSF46785">
    <property type="entry name" value="Winged helix' DNA-binding domain"/>
    <property type="match status" value="1"/>
</dbReference>
<dbReference type="GO" id="GO:0009378">
    <property type="term" value="F:four-way junction helicase activity"/>
    <property type="evidence" value="ECO:0007669"/>
    <property type="project" value="InterPro"/>
</dbReference>
<reference evidence="11" key="1">
    <citation type="submission" date="2018-06" db="EMBL/GenBank/DDBJ databases">
        <title>Complete genome sequences of Mycoplasma anatis, M. anseris and M. cloacale type strains.</title>
        <authorList>
            <person name="Grozner D."/>
            <person name="Forro B."/>
            <person name="Sulyok K.M."/>
            <person name="Marton S."/>
            <person name="Kreizinger Z."/>
            <person name="Banyai K."/>
            <person name="Gyuranecz M."/>
        </authorList>
    </citation>
    <scope>NUCLEOTIDE SEQUENCE [LARGE SCALE GENOMIC DNA]</scope>
    <source>
        <strain evidence="11">NCTC 10199</strain>
    </source>
</reference>
<dbReference type="Gene3D" id="1.10.10.10">
    <property type="entry name" value="Winged helix-like DNA-binding domain superfamily/Winged helix DNA-binding domain"/>
    <property type="match status" value="1"/>
</dbReference>
<dbReference type="Pfam" id="PF05496">
    <property type="entry name" value="RuvB_N"/>
    <property type="match status" value="1"/>
</dbReference>
<keyword evidence="6 9" id="KW-0238">DNA-binding</keyword>
<feature type="binding site" evidence="9">
    <location>
        <position position="50"/>
    </location>
    <ligand>
        <name>ATP</name>
        <dbReference type="ChEBI" id="CHEBI:30616"/>
    </ligand>
</feature>
<evidence type="ECO:0000313" key="10">
    <source>
        <dbReference type="EMBL" id="AWX42824.1"/>
    </source>
</evidence>
<keyword evidence="4 9" id="KW-0378">Hydrolase</keyword>
<dbReference type="GO" id="GO:0005524">
    <property type="term" value="F:ATP binding"/>
    <property type="evidence" value="ECO:0007669"/>
    <property type="project" value="UniProtKB-UniRule"/>
</dbReference>
<dbReference type="AlphaFoldDB" id="A0A2Z4LME2"/>
<proteinExistence type="inferred from homology"/>
<comment type="subunit">
    <text evidence="9">Homohexamer. Forms an RuvA(8)-RuvB(12)-Holliday junction (HJ) complex. HJ DNA is sandwiched between 2 RuvA tetramers; dsDNA enters through RuvA and exits via RuvB. An RuvB hexamer assembles on each DNA strand where it exits the tetramer. Each RuvB hexamer is contacted by two RuvA subunits (via domain III) on 2 adjacent RuvB subunits; this complex drives branch migration. In the full resolvosome a probable DNA-RuvA(4)-RuvB(12)-RuvC(2) complex forms which resolves the HJ.</text>
</comment>
<dbReference type="InterPro" id="IPR008824">
    <property type="entry name" value="RuvB-like_N"/>
</dbReference>
<evidence type="ECO:0000256" key="3">
    <source>
        <dbReference type="ARBA" id="ARBA00022763"/>
    </source>
</evidence>
<keyword evidence="10" id="KW-0347">Helicase</keyword>
<dbReference type="GO" id="GO:0016887">
    <property type="term" value="F:ATP hydrolysis activity"/>
    <property type="evidence" value="ECO:0007669"/>
    <property type="project" value="RHEA"/>
</dbReference>
<feature type="binding site" evidence="9">
    <location>
        <position position="156"/>
    </location>
    <ligand>
        <name>ATP</name>
        <dbReference type="ChEBI" id="CHEBI:30616"/>
    </ligand>
</feature>
<dbReference type="RefSeq" id="WP_029330272.1">
    <property type="nucleotide sequence ID" value="NZ_CP030103.1"/>
</dbReference>
<keyword evidence="5 9" id="KW-0067">ATP-binding</keyword>
<evidence type="ECO:0000256" key="6">
    <source>
        <dbReference type="ARBA" id="ARBA00023125"/>
    </source>
</evidence>
<feature type="region of interest" description="Small ATPAse domain (RuvB-S)" evidence="9">
    <location>
        <begin position="167"/>
        <end position="237"/>
    </location>
</feature>
<keyword evidence="7 9" id="KW-0233">DNA recombination</keyword>
<name>A0A2Z4LME2_9BACT</name>
<dbReference type="SMART" id="SM00382">
    <property type="entry name" value="AAA"/>
    <property type="match status" value="1"/>
</dbReference>
<dbReference type="InterPro" id="IPR036388">
    <property type="entry name" value="WH-like_DNA-bd_sf"/>
</dbReference>
<feature type="binding site" evidence="9">
    <location>
        <position position="47"/>
    </location>
    <ligand>
        <name>ATP</name>
        <dbReference type="ChEBI" id="CHEBI:30616"/>
    </ligand>
</feature>
<dbReference type="EMBL" id="CP030103">
    <property type="protein sequence ID" value="AWX42824.1"/>
    <property type="molecule type" value="Genomic_DNA"/>
</dbReference>
<evidence type="ECO:0000256" key="4">
    <source>
        <dbReference type="ARBA" id="ARBA00022801"/>
    </source>
</evidence>
<gene>
    <name evidence="9" type="primary">ruvB</name>
    <name evidence="10" type="ORF">DK849_01970</name>
</gene>
<dbReference type="GO" id="GO:0048476">
    <property type="term" value="C:Holliday junction resolvase complex"/>
    <property type="evidence" value="ECO:0007669"/>
    <property type="project" value="UniProtKB-UniRule"/>
</dbReference>
<dbReference type="NCBIfam" id="TIGR00635">
    <property type="entry name" value="ruvB"/>
    <property type="match status" value="1"/>
</dbReference>
<feature type="binding site" evidence="9">
    <location>
        <position position="52"/>
    </location>
    <ligand>
        <name>ATP</name>
        <dbReference type="ChEBI" id="CHEBI:30616"/>
    </ligand>
</feature>
<dbReference type="Gene3D" id="1.10.8.60">
    <property type="match status" value="1"/>
</dbReference>
<dbReference type="InterPro" id="IPR008823">
    <property type="entry name" value="RuvB_wg_C"/>
</dbReference>
<accession>A0A2Z4LME2</accession>
<dbReference type="Pfam" id="PF17864">
    <property type="entry name" value="AAA_lid_4"/>
    <property type="match status" value="1"/>
</dbReference>
<dbReference type="GO" id="GO:0000400">
    <property type="term" value="F:four-way junction DNA binding"/>
    <property type="evidence" value="ECO:0007669"/>
    <property type="project" value="UniProtKB-UniRule"/>
</dbReference>
<keyword evidence="11" id="KW-1185">Reference proteome</keyword>
<feature type="binding site" evidence="9">
    <location>
        <position position="166"/>
    </location>
    <ligand>
        <name>ATP</name>
        <dbReference type="ChEBI" id="CHEBI:30616"/>
    </ligand>
</feature>
<keyword evidence="1 9" id="KW-0963">Cytoplasm</keyword>
<dbReference type="OrthoDB" id="9804478at2"/>
<keyword evidence="2 9" id="KW-0547">Nucleotide-binding</keyword>
<dbReference type="Proteomes" id="UP000249865">
    <property type="component" value="Chromosome"/>
</dbReference>
<feature type="binding site" evidence="9">
    <location>
        <position position="6"/>
    </location>
    <ligand>
        <name>ATP</name>
        <dbReference type="ChEBI" id="CHEBI:30616"/>
    </ligand>
</feature>
<dbReference type="InterPro" id="IPR036390">
    <property type="entry name" value="WH_DNA-bd_sf"/>
</dbReference>
<dbReference type="SUPFAM" id="SSF52540">
    <property type="entry name" value="P-loop containing nucleoside triphosphate hydrolases"/>
    <property type="match status" value="1"/>
</dbReference>
<comment type="function">
    <text evidence="9">The RuvA-RuvB-RuvC complex processes Holliday junction (HJ) DNA during genetic recombination and DNA repair, while the RuvA-RuvB complex plays an important role in the rescue of blocked DNA replication forks via replication fork reversal (RFR). RuvA specifically binds to HJ cruciform DNA, conferring on it an open structure. The RuvB hexamer acts as an ATP-dependent pump, pulling dsDNA into and through the RuvAB complex. RuvB forms 2 homohexamers on either side of HJ DNA bound by 1 or 2 RuvA tetramers; 4 subunits per hexamer contact DNA at a time. Coordinated motions by a converter formed by DNA-disengaged RuvB subunits stimulates ATP hydrolysis and nucleotide exchange. Immobilization of the converter enables RuvB to convert the ATP-contained energy into a lever motion, pulling 2 nucleotides of DNA out of the RuvA tetramer per ATP hydrolyzed, thus driving DNA branch migration. The RuvB motors rotate together with the DNA substrate, which together with the progressing nucleotide cycle form the mechanistic basis for DNA recombination by continuous HJ branch migration. Branch migration allows RuvC to scan DNA until it finds its consensus sequence, where it cleaves and resolves cruciform DNA.</text>
</comment>
<evidence type="ECO:0000256" key="7">
    <source>
        <dbReference type="ARBA" id="ARBA00023172"/>
    </source>
</evidence>
<comment type="catalytic activity">
    <reaction evidence="9">
        <text>ATP + H2O = ADP + phosphate + H(+)</text>
        <dbReference type="Rhea" id="RHEA:13065"/>
        <dbReference type="ChEBI" id="CHEBI:15377"/>
        <dbReference type="ChEBI" id="CHEBI:15378"/>
        <dbReference type="ChEBI" id="CHEBI:30616"/>
        <dbReference type="ChEBI" id="CHEBI:43474"/>
        <dbReference type="ChEBI" id="CHEBI:456216"/>
    </reaction>
</comment>
<protein>
    <recommendedName>
        <fullName evidence="9">Holliday junction branch migration complex subunit RuvB</fullName>
        <ecNumber evidence="9">3.6.4.-</ecNumber>
    </recommendedName>
</protein>